<dbReference type="STRING" id="230819.A0A5C3KT77"/>
<name>A0A5C3KT77_COPMA</name>
<organism evidence="2 3">
    <name type="scientific">Coprinopsis marcescibilis</name>
    <name type="common">Agaric fungus</name>
    <name type="synonym">Psathyrella marcescibilis</name>
    <dbReference type="NCBI Taxonomy" id="230819"/>
    <lineage>
        <taxon>Eukaryota</taxon>
        <taxon>Fungi</taxon>
        <taxon>Dikarya</taxon>
        <taxon>Basidiomycota</taxon>
        <taxon>Agaricomycotina</taxon>
        <taxon>Agaricomycetes</taxon>
        <taxon>Agaricomycetidae</taxon>
        <taxon>Agaricales</taxon>
        <taxon>Agaricineae</taxon>
        <taxon>Psathyrellaceae</taxon>
        <taxon>Coprinopsis</taxon>
    </lineage>
</organism>
<protein>
    <submittedName>
        <fullName evidence="2">NAD(P)-binding protein</fullName>
    </submittedName>
</protein>
<dbReference type="InterPro" id="IPR036291">
    <property type="entry name" value="NAD(P)-bd_dom_sf"/>
</dbReference>
<keyword evidence="1" id="KW-0560">Oxidoreductase</keyword>
<dbReference type="GO" id="GO:0016491">
    <property type="term" value="F:oxidoreductase activity"/>
    <property type="evidence" value="ECO:0007669"/>
    <property type="project" value="UniProtKB-KW"/>
</dbReference>
<dbReference type="AlphaFoldDB" id="A0A5C3KT77"/>
<accession>A0A5C3KT77</accession>
<dbReference type="PANTHER" id="PTHR43157">
    <property type="entry name" value="PHOSPHATIDYLINOSITOL-GLYCAN BIOSYNTHESIS CLASS F PROTEIN-RELATED"/>
    <property type="match status" value="1"/>
</dbReference>
<dbReference type="Gene3D" id="3.40.50.720">
    <property type="entry name" value="NAD(P)-binding Rossmann-like Domain"/>
    <property type="match status" value="1"/>
</dbReference>
<gene>
    <name evidence="2" type="ORF">FA15DRAFT_705494</name>
</gene>
<evidence type="ECO:0000313" key="3">
    <source>
        <dbReference type="Proteomes" id="UP000307440"/>
    </source>
</evidence>
<proteinExistence type="predicted"/>
<dbReference type="PANTHER" id="PTHR43157:SF31">
    <property type="entry name" value="PHOSPHATIDYLINOSITOL-GLYCAN BIOSYNTHESIS CLASS F PROTEIN"/>
    <property type="match status" value="1"/>
</dbReference>
<evidence type="ECO:0000256" key="1">
    <source>
        <dbReference type="ARBA" id="ARBA00023002"/>
    </source>
</evidence>
<dbReference type="PRINTS" id="PR00081">
    <property type="entry name" value="GDHRDH"/>
</dbReference>
<dbReference type="EMBL" id="ML210219">
    <property type="protein sequence ID" value="TFK23415.1"/>
    <property type="molecule type" value="Genomic_DNA"/>
</dbReference>
<dbReference type="SUPFAM" id="SSF51735">
    <property type="entry name" value="NAD(P)-binding Rossmann-fold domains"/>
    <property type="match status" value="1"/>
</dbReference>
<keyword evidence="3" id="KW-1185">Reference proteome</keyword>
<dbReference type="InterPro" id="IPR002347">
    <property type="entry name" value="SDR_fam"/>
</dbReference>
<dbReference type="Proteomes" id="UP000307440">
    <property type="component" value="Unassembled WGS sequence"/>
</dbReference>
<dbReference type="OrthoDB" id="542013at2759"/>
<reference evidence="2 3" key="1">
    <citation type="journal article" date="2019" name="Nat. Ecol. Evol.">
        <title>Megaphylogeny resolves global patterns of mushroom evolution.</title>
        <authorList>
            <person name="Varga T."/>
            <person name="Krizsan K."/>
            <person name="Foldi C."/>
            <person name="Dima B."/>
            <person name="Sanchez-Garcia M."/>
            <person name="Sanchez-Ramirez S."/>
            <person name="Szollosi G.J."/>
            <person name="Szarkandi J.G."/>
            <person name="Papp V."/>
            <person name="Albert L."/>
            <person name="Andreopoulos W."/>
            <person name="Angelini C."/>
            <person name="Antonin V."/>
            <person name="Barry K.W."/>
            <person name="Bougher N.L."/>
            <person name="Buchanan P."/>
            <person name="Buyck B."/>
            <person name="Bense V."/>
            <person name="Catcheside P."/>
            <person name="Chovatia M."/>
            <person name="Cooper J."/>
            <person name="Damon W."/>
            <person name="Desjardin D."/>
            <person name="Finy P."/>
            <person name="Geml J."/>
            <person name="Haridas S."/>
            <person name="Hughes K."/>
            <person name="Justo A."/>
            <person name="Karasinski D."/>
            <person name="Kautmanova I."/>
            <person name="Kiss B."/>
            <person name="Kocsube S."/>
            <person name="Kotiranta H."/>
            <person name="LaButti K.M."/>
            <person name="Lechner B.E."/>
            <person name="Liimatainen K."/>
            <person name="Lipzen A."/>
            <person name="Lukacs Z."/>
            <person name="Mihaltcheva S."/>
            <person name="Morgado L.N."/>
            <person name="Niskanen T."/>
            <person name="Noordeloos M.E."/>
            <person name="Ohm R.A."/>
            <person name="Ortiz-Santana B."/>
            <person name="Ovrebo C."/>
            <person name="Racz N."/>
            <person name="Riley R."/>
            <person name="Savchenko A."/>
            <person name="Shiryaev A."/>
            <person name="Soop K."/>
            <person name="Spirin V."/>
            <person name="Szebenyi C."/>
            <person name="Tomsovsky M."/>
            <person name="Tulloss R.E."/>
            <person name="Uehling J."/>
            <person name="Grigoriev I.V."/>
            <person name="Vagvolgyi C."/>
            <person name="Papp T."/>
            <person name="Martin F.M."/>
            <person name="Miettinen O."/>
            <person name="Hibbett D.S."/>
            <person name="Nagy L.G."/>
        </authorList>
    </citation>
    <scope>NUCLEOTIDE SEQUENCE [LARGE SCALE GENOMIC DNA]</scope>
    <source>
        <strain evidence="2 3">CBS 121175</strain>
    </source>
</reference>
<dbReference type="Pfam" id="PF00106">
    <property type="entry name" value="adh_short"/>
    <property type="match status" value="1"/>
</dbReference>
<sequence>MIVKDQWQRVPPVTTADLAGKTVVVTGANAGIGYEAAKHFATMNPGKLILACRNKDRGNAAVAKLKEETGLSRIELRTLNLSSFASVVEFCNALQSEEERLDIFVANAAITSKYALTDDGWESTLQVNNLSTLLCSILLAPFMARTFERHPESRPRIVVVGSSVHYLASLPSEIADAGNPLKVLSSREYCTPQVMEQRYTDSKLIALFMTRALAKILRNSPVIVNCVDPGYCRTEIQSEARGLQWLVFPILDRYLAWTAEEGSRQLVWAALSLEDSIDDMHGAYIARMAVTEASDYVIGSEGMLHEQKIWGNLVDELTKFDPCVPEILKELSSSGNA</sequence>
<evidence type="ECO:0000313" key="2">
    <source>
        <dbReference type="EMBL" id="TFK23415.1"/>
    </source>
</evidence>